<gene>
    <name evidence="2" type="ORF">MELA_01971</name>
</gene>
<feature type="domain" description="HNH endonuclease 5" evidence="1">
    <location>
        <begin position="34"/>
        <end position="82"/>
    </location>
</feature>
<evidence type="ECO:0000259" key="1">
    <source>
        <dbReference type="Pfam" id="PF14279"/>
    </source>
</evidence>
<dbReference type="Gene3D" id="1.10.30.50">
    <property type="match status" value="1"/>
</dbReference>
<accession>A0A564ZKD8</accession>
<dbReference type="Pfam" id="PF14279">
    <property type="entry name" value="HNH_5"/>
    <property type="match status" value="1"/>
</dbReference>
<dbReference type="Proteomes" id="UP000334340">
    <property type="component" value="Unassembled WGS sequence"/>
</dbReference>
<keyword evidence="3" id="KW-1185">Reference proteome</keyword>
<protein>
    <recommendedName>
        <fullName evidence="1">HNH endonuclease 5 domain-containing protein</fullName>
    </recommendedName>
</protein>
<sequence>MGSPSEARSCGCGLRWTTQLFRLVQGSRSMETCCFVCKKIRSLTVEHIIPQAIGGTLKGRLYCKECNDTFGNTLDDEVLTQFGWIGTLLNIKRERGKAQPYEVKEIRSGTALLFDGKDLKRKNPVVKIASKDGNKLDFADVIARSERELHEICTSIRKRYGVPGGIQTSQDVHPGPTEAERVITIDSAVLRGAVSKIAYGFACIKLPQSIIFSPAFEAIRQYIGTTDQPSLASPNFVHTGFMTDHIRPLHKIHVTLNRDQRLLVGFVSLFGIFRFTVLLAENFESELEWPGLDYTFDPVRREPVVGNDIFRAPHLTKEAILHPKQSEKFVLAELRKGYEVIDSYAEKVSFLDGQFI</sequence>
<dbReference type="AlphaFoldDB" id="A0A564ZKD8"/>
<name>A0A564ZKD8_9BACT</name>
<dbReference type="InterPro" id="IPR029471">
    <property type="entry name" value="HNH_5"/>
</dbReference>
<organism evidence="2 3">
    <name type="scientific">Candidatus Methylomirabilis lanthanidiphila</name>
    <dbReference type="NCBI Taxonomy" id="2211376"/>
    <lineage>
        <taxon>Bacteria</taxon>
        <taxon>Candidatus Methylomirabilota</taxon>
        <taxon>Candidatus Methylomirabilia</taxon>
        <taxon>Candidatus Methylomirabilales</taxon>
        <taxon>Candidatus Methylomirabilaceae</taxon>
        <taxon>Candidatus Methylomirabilis</taxon>
    </lineage>
</organism>
<reference evidence="2 3" key="1">
    <citation type="submission" date="2019-07" db="EMBL/GenBank/DDBJ databases">
        <authorList>
            <person name="Cremers G."/>
        </authorList>
    </citation>
    <scope>NUCLEOTIDE SEQUENCE [LARGE SCALE GENOMIC DNA]</scope>
</reference>
<evidence type="ECO:0000313" key="2">
    <source>
        <dbReference type="EMBL" id="VUZ85586.1"/>
    </source>
</evidence>
<proteinExistence type="predicted"/>
<evidence type="ECO:0000313" key="3">
    <source>
        <dbReference type="Proteomes" id="UP000334340"/>
    </source>
</evidence>
<dbReference type="EMBL" id="CABIKM010000029">
    <property type="protein sequence ID" value="VUZ85586.1"/>
    <property type="molecule type" value="Genomic_DNA"/>
</dbReference>